<dbReference type="NCBIfam" id="TIGR00879">
    <property type="entry name" value="SP"/>
    <property type="match status" value="1"/>
</dbReference>
<dbReference type="InterPro" id="IPR003663">
    <property type="entry name" value="Sugar/inositol_transpt"/>
</dbReference>
<evidence type="ECO:0000256" key="7">
    <source>
        <dbReference type="ARBA" id="ARBA00049119"/>
    </source>
</evidence>
<evidence type="ECO:0000313" key="10">
    <source>
        <dbReference type="Proteomes" id="UP000322225"/>
    </source>
</evidence>
<evidence type="ECO:0000313" key="9">
    <source>
        <dbReference type="EMBL" id="WWD21823.1"/>
    </source>
</evidence>
<reference evidence="9" key="1">
    <citation type="submission" date="2017-08" db="EMBL/GenBank/DDBJ databases">
        <authorList>
            <person name="Cuomo C."/>
            <person name="Billmyre B."/>
            <person name="Heitman J."/>
        </authorList>
    </citation>
    <scope>NUCLEOTIDE SEQUENCE</scope>
    <source>
        <strain evidence="9">CBS 12478</strain>
    </source>
</reference>
<dbReference type="InterPro" id="IPR005829">
    <property type="entry name" value="Sugar_transporter_CS"/>
</dbReference>
<dbReference type="PROSITE" id="PS50850">
    <property type="entry name" value="MFS"/>
    <property type="match status" value="1"/>
</dbReference>
<dbReference type="InterPro" id="IPR036259">
    <property type="entry name" value="MFS_trans_sf"/>
</dbReference>
<accession>A0A5M6BPB3</accession>
<dbReference type="PANTHER" id="PTHR48022:SF28">
    <property type="entry name" value="MAJOR FACILITATOR SUPERFAMILY (MFS) PROFILE DOMAIN-CONTAINING PROTEIN-RELATED"/>
    <property type="match status" value="1"/>
</dbReference>
<dbReference type="PROSITE" id="PS00217">
    <property type="entry name" value="SUGAR_TRANSPORT_2"/>
    <property type="match status" value="1"/>
</dbReference>
<dbReference type="KEGG" id="ksn:43592356"/>
<protein>
    <submittedName>
        <fullName evidence="9">Uncharacterized protein</fullName>
    </submittedName>
</protein>
<name>A0A5M6BPB3_9TREE</name>
<organism evidence="9 10">
    <name type="scientific">Kwoniella shandongensis</name>
    <dbReference type="NCBI Taxonomy" id="1734106"/>
    <lineage>
        <taxon>Eukaryota</taxon>
        <taxon>Fungi</taxon>
        <taxon>Dikarya</taxon>
        <taxon>Basidiomycota</taxon>
        <taxon>Agaricomycotina</taxon>
        <taxon>Tremellomycetes</taxon>
        <taxon>Tremellales</taxon>
        <taxon>Cryptococcaceae</taxon>
        <taxon>Kwoniella</taxon>
    </lineage>
</organism>
<evidence type="ECO:0000256" key="5">
    <source>
        <dbReference type="ARBA" id="ARBA00022989"/>
    </source>
</evidence>
<reference evidence="9" key="2">
    <citation type="submission" date="2024-01" db="EMBL/GenBank/DDBJ databases">
        <title>Comparative genomics of Cryptococcus and Kwoniella reveals pathogenesis evolution and contrasting modes of karyotype evolution via chromosome fusion or intercentromeric recombination.</title>
        <authorList>
            <person name="Coelho M.A."/>
            <person name="David-Palma M."/>
            <person name="Shea T."/>
            <person name="Bowers K."/>
            <person name="McGinley-Smith S."/>
            <person name="Mohammad A.W."/>
            <person name="Gnirke A."/>
            <person name="Yurkov A.M."/>
            <person name="Nowrousian M."/>
            <person name="Sun S."/>
            <person name="Cuomo C.A."/>
            <person name="Heitman J."/>
        </authorList>
    </citation>
    <scope>NUCLEOTIDE SEQUENCE</scope>
    <source>
        <strain evidence="9">CBS 12478</strain>
    </source>
</reference>
<gene>
    <name evidence="9" type="ORF">CI109_106311</name>
</gene>
<keyword evidence="4" id="KW-0812">Transmembrane</keyword>
<evidence type="ECO:0000256" key="1">
    <source>
        <dbReference type="ARBA" id="ARBA00004141"/>
    </source>
</evidence>
<dbReference type="InterPro" id="IPR050360">
    <property type="entry name" value="MFS_Sugar_Transporters"/>
</dbReference>
<evidence type="ECO:0000256" key="3">
    <source>
        <dbReference type="ARBA" id="ARBA00022448"/>
    </source>
</evidence>
<keyword evidence="10" id="KW-1185">Reference proteome</keyword>
<comment type="similarity">
    <text evidence="2 8">Belongs to the major facilitator superfamily. Sugar transporter (TC 2.A.1.1) family.</text>
</comment>
<dbReference type="Gene3D" id="1.20.1250.20">
    <property type="entry name" value="MFS general substrate transporter like domains"/>
    <property type="match status" value="1"/>
</dbReference>
<evidence type="ECO:0000256" key="6">
    <source>
        <dbReference type="ARBA" id="ARBA00023136"/>
    </source>
</evidence>
<dbReference type="PRINTS" id="PR00171">
    <property type="entry name" value="SUGRTRNSPORT"/>
</dbReference>
<evidence type="ECO:0000256" key="8">
    <source>
        <dbReference type="RuleBase" id="RU003346"/>
    </source>
</evidence>
<evidence type="ECO:0000256" key="2">
    <source>
        <dbReference type="ARBA" id="ARBA00010992"/>
    </source>
</evidence>
<comment type="subcellular location">
    <subcellularLocation>
        <location evidence="1">Membrane</location>
        <topology evidence="1">Multi-pass membrane protein</topology>
    </subcellularLocation>
</comment>
<comment type="catalytic activity">
    <reaction evidence="7">
        <text>myo-inositol(out) + H(+)(out) = myo-inositol(in) + H(+)(in)</text>
        <dbReference type="Rhea" id="RHEA:60364"/>
        <dbReference type="ChEBI" id="CHEBI:15378"/>
        <dbReference type="ChEBI" id="CHEBI:17268"/>
    </reaction>
</comment>
<dbReference type="GO" id="GO:0016020">
    <property type="term" value="C:membrane"/>
    <property type="evidence" value="ECO:0007669"/>
    <property type="project" value="UniProtKB-SubCell"/>
</dbReference>
<keyword evidence="5" id="KW-1133">Transmembrane helix</keyword>
<dbReference type="GO" id="GO:0005351">
    <property type="term" value="F:carbohydrate:proton symporter activity"/>
    <property type="evidence" value="ECO:0007669"/>
    <property type="project" value="TreeGrafter"/>
</dbReference>
<dbReference type="InterPro" id="IPR020846">
    <property type="entry name" value="MFS_dom"/>
</dbReference>
<keyword evidence="6" id="KW-0472">Membrane</keyword>
<dbReference type="OrthoDB" id="2544694at2759"/>
<keyword evidence="3 8" id="KW-0813">Transport</keyword>
<dbReference type="EMBL" id="CP144062">
    <property type="protein sequence ID" value="WWD21823.1"/>
    <property type="molecule type" value="Genomic_DNA"/>
</dbReference>
<evidence type="ECO:0000256" key="4">
    <source>
        <dbReference type="ARBA" id="ARBA00022692"/>
    </source>
</evidence>
<dbReference type="FunFam" id="1.20.1250.20:FF:000134">
    <property type="entry name" value="MFS sugar transporter protein"/>
    <property type="match status" value="1"/>
</dbReference>
<dbReference type="Pfam" id="PF00083">
    <property type="entry name" value="Sugar_tr"/>
    <property type="match status" value="1"/>
</dbReference>
<dbReference type="RefSeq" id="XP_031857505.1">
    <property type="nucleotide sequence ID" value="XM_032008184.1"/>
</dbReference>
<dbReference type="GeneID" id="43592356"/>
<dbReference type="InterPro" id="IPR005828">
    <property type="entry name" value="MFS_sugar_transport-like"/>
</dbReference>
<dbReference type="SUPFAM" id="SSF103473">
    <property type="entry name" value="MFS general substrate transporter"/>
    <property type="match status" value="1"/>
</dbReference>
<proteinExistence type="inferred from homology"/>
<dbReference type="PANTHER" id="PTHR48022">
    <property type="entry name" value="PLASTIDIC GLUCOSE TRANSPORTER 4"/>
    <property type="match status" value="1"/>
</dbReference>
<dbReference type="AlphaFoldDB" id="A0A5M6BPB3"/>
<dbReference type="Proteomes" id="UP000322225">
    <property type="component" value="Chromosome 12"/>
</dbReference>
<sequence length="500" mass="54167">MLQGNALLYTVTLLTAMGFMLIGYDNGVMGGIINEKPFQTTFKHPSDSLLGTIVAIYEIGCCAGALVCAAVGEGLGRRKSIMVGVVLMLAGTAFQAAVSSSGPMIAARVVSGLGMGFLNSTMPVLQSEVSPKAARGRFVCFQLSLLNLGIMVAYWVGYGFSFSSGAKAWRIPVALQAIFQVPILVLVLIVPESPRWLASHNRPDESLQVIARLHGKPVTDTDVLMQHKEIQDAVMLEASIGSGSWKELVTGRDDDIKSRKRLLIACSIQFFQQIGGINALIYYAGNFLALVSSSPALLAGGLFTWFFVASFIPWFLIDSLGRRKLLLSCIALMSLCFVVETVSVWKVQTAKSKVAGGVATAFLFLFMGLFTTGFQAVVWVYPSEILPLKLRAKGSAISTACNWITNYAIVQMTPPALTALGYKFYIIFAIINASFLPPIYFFYPETKGLSLEEVDLLFSRHHAQTFDQAAEDAKATTNHFEYGNGAAGVDDIEDKKHAIA</sequence>